<dbReference type="Proteomes" id="UP000240572">
    <property type="component" value="Unassembled WGS sequence"/>
</dbReference>
<organism evidence="1 2">
    <name type="scientific">Taibaiella chishuiensis</name>
    <dbReference type="NCBI Taxonomy" id="1434707"/>
    <lineage>
        <taxon>Bacteria</taxon>
        <taxon>Pseudomonadati</taxon>
        <taxon>Bacteroidota</taxon>
        <taxon>Chitinophagia</taxon>
        <taxon>Chitinophagales</taxon>
        <taxon>Chitinophagaceae</taxon>
        <taxon>Taibaiella</taxon>
    </lineage>
</organism>
<name>A0A2P8CZI8_9BACT</name>
<comment type="caution">
    <text evidence="1">The sequence shown here is derived from an EMBL/GenBank/DDBJ whole genome shotgun (WGS) entry which is preliminary data.</text>
</comment>
<sequence length="62" mass="6509">MCSIKVLSLQQLLMVTGGEATANAPGTLPPPVTEPEGNEYGSISNVLKTKHDTAKNSVSNIR</sequence>
<gene>
    <name evidence="1" type="ORF">B0I18_10887</name>
</gene>
<dbReference type="EMBL" id="PYGD01000008">
    <property type="protein sequence ID" value="PSK90357.1"/>
    <property type="molecule type" value="Genomic_DNA"/>
</dbReference>
<protein>
    <submittedName>
        <fullName evidence="1">Uncharacterized protein</fullName>
    </submittedName>
</protein>
<keyword evidence="2" id="KW-1185">Reference proteome</keyword>
<evidence type="ECO:0000313" key="2">
    <source>
        <dbReference type="Proteomes" id="UP000240572"/>
    </source>
</evidence>
<evidence type="ECO:0000313" key="1">
    <source>
        <dbReference type="EMBL" id="PSK90357.1"/>
    </source>
</evidence>
<accession>A0A2P8CZI8</accession>
<reference evidence="1 2" key="1">
    <citation type="submission" date="2018-03" db="EMBL/GenBank/DDBJ databases">
        <title>Genomic Encyclopedia of Type Strains, Phase III (KMG-III): the genomes of soil and plant-associated and newly described type strains.</title>
        <authorList>
            <person name="Whitman W."/>
        </authorList>
    </citation>
    <scope>NUCLEOTIDE SEQUENCE [LARGE SCALE GENOMIC DNA]</scope>
    <source>
        <strain evidence="1 2">CGMCC 1.12700</strain>
    </source>
</reference>
<dbReference type="AlphaFoldDB" id="A0A2P8CZI8"/>
<proteinExistence type="predicted"/>